<protein>
    <recommendedName>
        <fullName evidence="2">Outer membrane protein beta-barrel domain-containing protein</fullName>
    </recommendedName>
</protein>
<organism evidence="1">
    <name type="scientific">bioreactor metagenome</name>
    <dbReference type="NCBI Taxonomy" id="1076179"/>
    <lineage>
        <taxon>unclassified sequences</taxon>
        <taxon>metagenomes</taxon>
        <taxon>ecological metagenomes</taxon>
    </lineage>
</organism>
<dbReference type="AlphaFoldDB" id="A0A645BXI2"/>
<evidence type="ECO:0008006" key="2">
    <source>
        <dbReference type="Google" id="ProtNLM"/>
    </source>
</evidence>
<name>A0A645BXI2_9ZZZZ</name>
<evidence type="ECO:0000313" key="1">
    <source>
        <dbReference type="EMBL" id="MPM70022.1"/>
    </source>
</evidence>
<accession>A0A645BXI2</accession>
<sequence>MKKIFLTIATVAMLAFAAFAQEENNNEIRTLLGSKPHSNGGYIGLGGGYTQISGKDAFTTTFRGAWIIDHGFAIGVAGTGFSNDLYVGHESGSNYSSMQGGYGGLLLQPIIFPKFPVHVSFPVLLGVGGAASVTTFYNEPYDPYWDMHDEAFYFIAEPAAEVELNLVKWIRLSMGVSYRLTSPLNLSGYGDHDLQGLSGNVTLSFGKF</sequence>
<reference evidence="1" key="1">
    <citation type="submission" date="2019-08" db="EMBL/GenBank/DDBJ databases">
        <authorList>
            <person name="Kucharzyk K."/>
            <person name="Murdoch R.W."/>
            <person name="Higgins S."/>
            <person name="Loffler F."/>
        </authorList>
    </citation>
    <scope>NUCLEOTIDE SEQUENCE</scope>
</reference>
<dbReference type="EMBL" id="VSSQ01023222">
    <property type="protein sequence ID" value="MPM70022.1"/>
    <property type="molecule type" value="Genomic_DNA"/>
</dbReference>
<comment type="caution">
    <text evidence="1">The sequence shown here is derived from an EMBL/GenBank/DDBJ whole genome shotgun (WGS) entry which is preliminary data.</text>
</comment>
<gene>
    <name evidence="1" type="ORF">SDC9_116973</name>
</gene>
<proteinExistence type="predicted"/>